<proteinExistence type="predicted"/>
<reference evidence="2" key="1">
    <citation type="submission" date="2018-01" db="EMBL/GenBank/DDBJ databases">
        <authorList>
            <person name="Yu X.-D."/>
        </authorList>
    </citation>
    <scope>NUCLEOTIDE SEQUENCE</scope>
    <source>
        <strain evidence="2">ZX-21</strain>
    </source>
</reference>
<dbReference type="EMBL" id="PQGG01000036">
    <property type="protein sequence ID" value="POP51630.1"/>
    <property type="molecule type" value="Genomic_DNA"/>
</dbReference>
<feature type="signal peptide" evidence="1">
    <location>
        <begin position="1"/>
        <end position="24"/>
    </location>
</feature>
<evidence type="ECO:0000313" key="2">
    <source>
        <dbReference type="EMBL" id="POP51630.1"/>
    </source>
</evidence>
<keyword evidence="1" id="KW-0732">Signal</keyword>
<gene>
    <name evidence="2" type="ORF">C0068_15835</name>
</gene>
<name>A0A2S4HCD8_9GAMM</name>
<dbReference type="Proteomes" id="UP000237222">
    <property type="component" value="Unassembled WGS sequence"/>
</dbReference>
<feature type="chain" id="PRO_5015678925" evidence="1">
    <location>
        <begin position="25"/>
        <end position="113"/>
    </location>
</feature>
<protein>
    <submittedName>
        <fullName evidence="2">Uncharacterized protein</fullName>
    </submittedName>
</protein>
<organism evidence="2 3">
    <name type="scientific">Zhongshania marina</name>
    <dbReference type="NCBI Taxonomy" id="2304603"/>
    <lineage>
        <taxon>Bacteria</taxon>
        <taxon>Pseudomonadati</taxon>
        <taxon>Pseudomonadota</taxon>
        <taxon>Gammaproteobacteria</taxon>
        <taxon>Cellvibrionales</taxon>
        <taxon>Spongiibacteraceae</taxon>
        <taxon>Zhongshania</taxon>
    </lineage>
</organism>
<comment type="caution">
    <text evidence="2">The sequence shown here is derived from an EMBL/GenBank/DDBJ whole genome shotgun (WGS) entry which is preliminary data.</text>
</comment>
<dbReference type="RefSeq" id="WP_103685459.1">
    <property type="nucleotide sequence ID" value="NZ_PQGG01000036.1"/>
</dbReference>
<accession>A0A2S4HCD8</accession>
<dbReference type="AlphaFoldDB" id="A0A2S4HCD8"/>
<dbReference type="OrthoDB" id="9929475at2"/>
<sequence>MKKISAKPLMAATVLALSSSLSNAQFLGLPIPAIGDMAPSGLVTSLTAVGVGQGLPVVTTLLFSSPLTPVVNGLAPQASTLTNILLGNPIDEIGALLTLDGNPLGALGTLPGL</sequence>
<evidence type="ECO:0000313" key="3">
    <source>
        <dbReference type="Proteomes" id="UP000237222"/>
    </source>
</evidence>
<evidence type="ECO:0000256" key="1">
    <source>
        <dbReference type="SAM" id="SignalP"/>
    </source>
</evidence>